<accession>A0A6C2YHT7</accession>
<dbReference type="InParanoid" id="A0A6C2YHT7"/>
<dbReference type="InterPro" id="IPR031599">
    <property type="entry name" value="ABC_tran_2"/>
</dbReference>
<feature type="transmembrane region" description="Helical" evidence="1">
    <location>
        <begin position="84"/>
        <end position="111"/>
    </location>
</feature>
<dbReference type="RefSeq" id="WP_162656342.1">
    <property type="nucleotide sequence ID" value="NZ_LR593887.1"/>
</dbReference>
<proteinExistence type="predicted"/>
<evidence type="ECO:0000313" key="3">
    <source>
        <dbReference type="Proteomes" id="UP000464378"/>
    </source>
</evidence>
<name>A0A6C2YHT7_9BACT</name>
<evidence type="ECO:0000313" key="2">
    <source>
        <dbReference type="EMBL" id="VIP01098.1"/>
    </source>
</evidence>
<feature type="transmembrane region" description="Helical" evidence="1">
    <location>
        <begin position="50"/>
        <end position="72"/>
    </location>
</feature>
<reference evidence="2" key="1">
    <citation type="submission" date="2019-04" db="EMBL/GenBank/DDBJ databases">
        <authorList>
            <consortium name="Science for Life Laboratories"/>
        </authorList>
    </citation>
    <scope>NUCLEOTIDE SEQUENCE</scope>
    <source>
        <strain evidence="2">MBLW1</strain>
    </source>
</reference>
<dbReference type="Pfam" id="PF16949">
    <property type="entry name" value="ABC_tran_2"/>
    <property type="match status" value="1"/>
</dbReference>
<gene>
    <name evidence="2" type="ORF">GMBLW1_28620</name>
</gene>
<feature type="transmembrane region" description="Helical" evidence="1">
    <location>
        <begin position="472"/>
        <end position="496"/>
    </location>
</feature>
<dbReference type="AlphaFoldDB" id="A0A6C2YHT7"/>
<feature type="transmembrane region" description="Helical" evidence="1">
    <location>
        <begin position="553"/>
        <end position="576"/>
    </location>
</feature>
<feature type="transmembrane region" description="Helical" evidence="1">
    <location>
        <begin position="359"/>
        <end position="376"/>
    </location>
</feature>
<dbReference type="EMBL" id="LR586016">
    <property type="protein sequence ID" value="VIP01098.1"/>
    <property type="molecule type" value="Genomic_DNA"/>
</dbReference>
<sequence>MNQANLPTVIPATPHEERSYDNQGQAFQRIRWRMFRNATTQWFGGSRIRLITMILSSLMVWAFVFAISWFGFHELVVRRIPGAGNIVGILFDLLFFALGGMLVFSTGLILYASLFSSVESRFLLCSAARADQIFASKYQSALIFASWAFVVLCSPILLSHGIVFQSPWYAYVALPFYFVGFVILPGAVGGILAILAVNYLPKKRSSLIALLITVGVLLLALWGARTLLSLRGISVNTTSGQRDALQTLVDQFALTQHWLMPSHWMAQGVLAMSRGELELGMYRLTLLWSNGLFAFLIAAWVAKRLYRRGYNRIATGGAANRKHGTIWMDRLLDATVSWLHPQIRKLILKDFRSFRRDPSQWGQLLLFAGLLGLYVLNSRRFYQNDFGRPFANWISLLNLSAMGLLLCAYLGRFIYPMLSLEGRKFWILGLLPLSRDRLLWGKFLFAFTGTVVFAVFLTAMSDLMLNVGFVAIGVHVLTVICLALGLSGLSVGLGACMPNFRETDPSKIVIGFGGTVNMIVSLGYLVLMVSVMALPYHLAEAARLASRGENGMLPVWGFLGLPLGVIGCALATWLPMHYGAKNLRKMEF</sequence>
<dbReference type="EMBL" id="LR593887">
    <property type="protein sequence ID" value="VTR97621.1"/>
    <property type="molecule type" value="Genomic_DNA"/>
</dbReference>
<feature type="transmembrane region" description="Helical" evidence="1">
    <location>
        <begin position="141"/>
        <end position="164"/>
    </location>
</feature>
<feature type="transmembrane region" description="Helical" evidence="1">
    <location>
        <begin position="439"/>
        <end position="460"/>
    </location>
</feature>
<keyword evidence="3" id="KW-1185">Reference proteome</keyword>
<protein>
    <submittedName>
        <fullName evidence="2">Uncharacterized protein</fullName>
    </submittedName>
</protein>
<keyword evidence="1" id="KW-1133">Transmembrane helix</keyword>
<keyword evidence="1" id="KW-0472">Membrane</keyword>
<organism evidence="2">
    <name type="scientific">Tuwongella immobilis</name>
    <dbReference type="NCBI Taxonomy" id="692036"/>
    <lineage>
        <taxon>Bacteria</taxon>
        <taxon>Pseudomonadati</taxon>
        <taxon>Planctomycetota</taxon>
        <taxon>Planctomycetia</taxon>
        <taxon>Gemmatales</taxon>
        <taxon>Gemmataceae</taxon>
        <taxon>Tuwongella</taxon>
    </lineage>
</organism>
<feature type="transmembrane region" description="Helical" evidence="1">
    <location>
        <begin position="508"/>
        <end position="533"/>
    </location>
</feature>
<feature type="transmembrane region" description="Helical" evidence="1">
    <location>
        <begin position="396"/>
        <end position="418"/>
    </location>
</feature>
<dbReference type="KEGG" id="tim:GMBLW1_28620"/>
<evidence type="ECO:0000256" key="1">
    <source>
        <dbReference type="SAM" id="Phobius"/>
    </source>
</evidence>
<keyword evidence="1" id="KW-0812">Transmembrane</keyword>
<feature type="transmembrane region" description="Helical" evidence="1">
    <location>
        <begin position="176"/>
        <end position="200"/>
    </location>
</feature>
<feature type="transmembrane region" description="Helical" evidence="1">
    <location>
        <begin position="207"/>
        <end position="224"/>
    </location>
</feature>
<dbReference type="Proteomes" id="UP000464378">
    <property type="component" value="Chromosome"/>
</dbReference>
<feature type="transmembrane region" description="Helical" evidence="1">
    <location>
        <begin position="281"/>
        <end position="302"/>
    </location>
</feature>